<dbReference type="RefSeq" id="XP_003042234.1">
    <property type="nucleotide sequence ID" value="XM_003042188.1"/>
</dbReference>
<name>C7ZHN3_FUSV7</name>
<protein>
    <recommendedName>
        <fullName evidence="2">DUF6604 domain-containing protein</fullName>
    </recommendedName>
</protein>
<accession>C7ZHN3</accession>
<evidence type="ECO:0000256" key="1">
    <source>
        <dbReference type="SAM" id="MobiDB-lite"/>
    </source>
</evidence>
<dbReference type="EMBL" id="GG698928">
    <property type="protein sequence ID" value="EEU36521.1"/>
    <property type="molecule type" value="Genomic_DNA"/>
</dbReference>
<feature type="domain" description="DUF6604" evidence="2">
    <location>
        <begin position="11"/>
        <end position="262"/>
    </location>
</feature>
<evidence type="ECO:0000313" key="3">
    <source>
        <dbReference type="EMBL" id="EEU36521.1"/>
    </source>
</evidence>
<dbReference type="InterPro" id="IPR046539">
    <property type="entry name" value="DUF6604"/>
</dbReference>
<dbReference type="HOGENOM" id="CLU_008976_2_0_1"/>
<evidence type="ECO:0000313" key="4">
    <source>
        <dbReference type="Proteomes" id="UP000005206"/>
    </source>
</evidence>
<sequence length="367" mass="40812">MPPDPLVSIYQQYKQGTDFVASWLASTAKSCGYSTGDTAPSVSNTGQEKKNAKRKGKQSAKETTFKTVVAIKDFVPMAKIISSHKPSIKVSQFFLKTLDMVIEMRSGFGKHLAESGVALDKLSDRSHGHFVDVLRQVQEVLQPCCSSPDETASSPDPVVEQITNPFDQLELFEPSQKFLSTQAIPKSEFPIDQNQYEAEVLSSRDDAVAAFTLLVKDLDLIRKSVMGIWLAQVDDRLDLASCAVATNTAFDFARSLIAQVEPDLQEYGGARGVWRLMFEDFNQSGKCTEEYLIEYRNLCARENFYATGFLVYFDPLDMIESFAKEIPPKHDAVVKTGYTGIPSPFKPLESKHSPGKLEHDKEKIAAL</sequence>
<gene>
    <name evidence="3" type="ORF">NECHADRAFT_81199</name>
</gene>
<dbReference type="VEuPathDB" id="FungiDB:NECHADRAFT_81199"/>
<dbReference type="Pfam" id="PF20253">
    <property type="entry name" value="DUF6604"/>
    <property type="match status" value="1"/>
</dbReference>
<dbReference type="PANTHER" id="PTHR38795:SF1">
    <property type="entry name" value="DUF6604 DOMAIN-CONTAINING PROTEIN"/>
    <property type="match status" value="1"/>
</dbReference>
<dbReference type="PANTHER" id="PTHR38795">
    <property type="entry name" value="DUF6604 DOMAIN-CONTAINING PROTEIN"/>
    <property type="match status" value="1"/>
</dbReference>
<dbReference type="KEGG" id="nhe:NECHADRAFT_81199"/>
<dbReference type="eggNOG" id="ENOG502RZSK">
    <property type="taxonomic scope" value="Eukaryota"/>
</dbReference>
<feature type="region of interest" description="Disordered" evidence="1">
    <location>
        <begin position="33"/>
        <end position="59"/>
    </location>
</feature>
<dbReference type="OMA" id="HRTWAGH"/>
<dbReference type="OrthoDB" id="5238236at2759"/>
<keyword evidence="4" id="KW-1185">Reference proteome</keyword>
<evidence type="ECO:0000259" key="2">
    <source>
        <dbReference type="Pfam" id="PF20253"/>
    </source>
</evidence>
<dbReference type="InParanoid" id="C7ZHN3"/>
<dbReference type="GeneID" id="9669190"/>
<proteinExistence type="predicted"/>
<dbReference type="AlphaFoldDB" id="C7ZHN3"/>
<reference evidence="3 4" key="1">
    <citation type="journal article" date="2009" name="PLoS Genet.">
        <title>The genome of Nectria haematococca: contribution of supernumerary chromosomes to gene expansion.</title>
        <authorList>
            <person name="Coleman J.J."/>
            <person name="Rounsley S.D."/>
            <person name="Rodriguez-Carres M."/>
            <person name="Kuo A."/>
            <person name="Wasmann C.C."/>
            <person name="Grimwood J."/>
            <person name="Schmutz J."/>
            <person name="Taga M."/>
            <person name="White G.J."/>
            <person name="Zhou S."/>
            <person name="Schwartz D.C."/>
            <person name="Freitag M."/>
            <person name="Ma L.J."/>
            <person name="Danchin E.G."/>
            <person name="Henrissat B."/>
            <person name="Coutinho P.M."/>
            <person name="Nelson D.R."/>
            <person name="Straney D."/>
            <person name="Napoli C.A."/>
            <person name="Barker B.M."/>
            <person name="Gribskov M."/>
            <person name="Rep M."/>
            <person name="Kroken S."/>
            <person name="Molnar I."/>
            <person name="Rensing C."/>
            <person name="Kennell J.C."/>
            <person name="Zamora J."/>
            <person name="Farman M.L."/>
            <person name="Selker E.U."/>
            <person name="Salamov A."/>
            <person name="Shapiro H."/>
            <person name="Pangilinan J."/>
            <person name="Lindquist E."/>
            <person name="Lamers C."/>
            <person name="Grigoriev I.V."/>
            <person name="Geiser D.M."/>
            <person name="Covert S.F."/>
            <person name="Temporini E."/>
            <person name="Vanetten H.D."/>
        </authorList>
    </citation>
    <scope>NUCLEOTIDE SEQUENCE [LARGE SCALE GENOMIC DNA]</scope>
    <source>
        <strain evidence="4">ATCC MYA-4622 / CBS 123669 / FGSC 9596 / NRRL 45880 / 77-13-4</strain>
    </source>
</reference>
<organism evidence="3 4">
    <name type="scientific">Fusarium vanettenii (strain ATCC MYA-4622 / CBS 123669 / FGSC 9596 / NRRL 45880 / 77-13-4)</name>
    <name type="common">Fusarium solani subsp. pisi</name>
    <dbReference type="NCBI Taxonomy" id="660122"/>
    <lineage>
        <taxon>Eukaryota</taxon>
        <taxon>Fungi</taxon>
        <taxon>Dikarya</taxon>
        <taxon>Ascomycota</taxon>
        <taxon>Pezizomycotina</taxon>
        <taxon>Sordariomycetes</taxon>
        <taxon>Hypocreomycetidae</taxon>
        <taxon>Hypocreales</taxon>
        <taxon>Nectriaceae</taxon>
        <taxon>Fusarium</taxon>
        <taxon>Fusarium solani species complex</taxon>
        <taxon>Fusarium vanettenii</taxon>
    </lineage>
</organism>
<feature type="compositionally biased region" description="Polar residues" evidence="1">
    <location>
        <begin position="33"/>
        <end position="46"/>
    </location>
</feature>
<feature type="region of interest" description="Disordered" evidence="1">
    <location>
        <begin position="348"/>
        <end position="367"/>
    </location>
</feature>
<dbReference type="Proteomes" id="UP000005206">
    <property type="component" value="Chromosome 6"/>
</dbReference>